<accession>A0ABR3EHZ1</accession>
<keyword evidence="2" id="KW-1185">Reference proteome</keyword>
<dbReference type="EMBL" id="JBAHYK010005556">
    <property type="protein sequence ID" value="KAL0562482.1"/>
    <property type="molecule type" value="Genomic_DNA"/>
</dbReference>
<comment type="caution">
    <text evidence="1">The sequence shown here is derived from an EMBL/GenBank/DDBJ whole genome shotgun (WGS) entry which is preliminary data.</text>
</comment>
<evidence type="ECO:0000313" key="2">
    <source>
        <dbReference type="Proteomes" id="UP001465976"/>
    </source>
</evidence>
<proteinExistence type="predicted"/>
<dbReference type="Proteomes" id="UP001465976">
    <property type="component" value="Unassembled WGS sequence"/>
</dbReference>
<organism evidence="1 2">
    <name type="scientific">Marasmius crinis-equi</name>
    <dbReference type="NCBI Taxonomy" id="585013"/>
    <lineage>
        <taxon>Eukaryota</taxon>
        <taxon>Fungi</taxon>
        <taxon>Dikarya</taxon>
        <taxon>Basidiomycota</taxon>
        <taxon>Agaricomycotina</taxon>
        <taxon>Agaricomycetes</taxon>
        <taxon>Agaricomycetidae</taxon>
        <taxon>Agaricales</taxon>
        <taxon>Marasmiineae</taxon>
        <taxon>Marasmiaceae</taxon>
        <taxon>Marasmius</taxon>
    </lineage>
</organism>
<evidence type="ECO:0000313" key="1">
    <source>
        <dbReference type="EMBL" id="KAL0562482.1"/>
    </source>
</evidence>
<protein>
    <submittedName>
        <fullName evidence="1">Uncharacterized protein</fullName>
    </submittedName>
</protein>
<sequence>MLRLDGRPVALRADSPSLVYAALVVHALFHVPQMRQKLAKIESLQSGDPLTALVELFVNFELAYLSSLMFDETLLALGAVQSQMTSPPVDWSADFVQNISQLLDERMGYDQ</sequence>
<reference evidence="1 2" key="1">
    <citation type="submission" date="2024-02" db="EMBL/GenBank/DDBJ databases">
        <title>A draft genome for the cacao thread blight pathogen Marasmius crinis-equi.</title>
        <authorList>
            <person name="Cohen S.P."/>
            <person name="Baruah I.K."/>
            <person name="Amoako-Attah I."/>
            <person name="Bukari Y."/>
            <person name="Meinhardt L.W."/>
            <person name="Bailey B.A."/>
        </authorList>
    </citation>
    <scope>NUCLEOTIDE SEQUENCE [LARGE SCALE GENOMIC DNA]</scope>
    <source>
        <strain evidence="1 2">GH-76</strain>
    </source>
</reference>
<name>A0ABR3EHZ1_9AGAR</name>
<gene>
    <name evidence="1" type="ORF">V5O48_019605</name>
</gene>